<feature type="region of interest" description="Disordered" evidence="1">
    <location>
        <begin position="24"/>
        <end position="61"/>
    </location>
</feature>
<feature type="non-terminal residue" evidence="2">
    <location>
        <position position="61"/>
    </location>
</feature>
<accession>A0A811USU1</accession>
<keyword evidence="3" id="KW-1185">Reference proteome</keyword>
<organism evidence="2 3">
    <name type="scientific">Ceratitis capitata</name>
    <name type="common">Mediterranean fruit fly</name>
    <name type="synonym">Tephritis capitata</name>
    <dbReference type="NCBI Taxonomy" id="7213"/>
    <lineage>
        <taxon>Eukaryota</taxon>
        <taxon>Metazoa</taxon>
        <taxon>Ecdysozoa</taxon>
        <taxon>Arthropoda</taxon>
        <taxon>Hexapoda</taxon>
        <taxon>Insecta</taxon>
        <taxon>Pterygota</taxon>
        <taxon>Neoptera</taxon>
        <taxon>Endopterygota</taxon>
        <taxon>Diptera</taxon>
        <taxon>Brachycera</taxon>
        <taxon>Muscomorpha</taxon>
        <taxon>Tephritoidea</taxon>
        <taxon>Tephritidae</taxon>
        <taxon>Ceratitis</taxon>
        <taxon>Ceratitis</taxon>
    </lineage>
</organism>
<evidence type="ECO:0000256" key="1">
    <source>
        <dbReference type="SAM" id="MobiDB-lite"/>
    </source>
</evidence>
<protein>
    <submittedName>
        <fullName evidence="2">(Mediterranean fruit fly) hypothetical protein</fullName>
    </submittedName>
</protein>
<name>A0A811USU1_CERCA</name>
<proteinExistence type="predicted"/>
<feature type="compositionally biased region" description="Polar residues" evidence="1">
    <location>
        <begin position="32"/>
        <end position="61"/>
    </location>
</feature>
<evidence type="ECO:0000313" key="3">
    <source>
        <dbReference type="Proteomes" id="UP000606786"/>
    </source>
</evidence>
<comment type="caution">
    <text evidence="2">The sequence shown here is derived from an EMBL/GenBank/DDBJ whole genome shotgun (WGS) entry which is preliminary data.</text>
</comment>
<dbReference type="Proteomes" id="UP000606786">
    <property type="component" value="Unassembled WGS sequence"/>
</dbReference>
<dbReference type="EMBL" id="CAJHJT010000023">
    <property type="protein sequence ID" value="CAD7001015.1"/>
    <property type="molecule type" value="Genomic_DNA"/>
</dbReference>
<reference evidence="2" key="1">
    <citation type="submission" date="2020-11" db="EMBL/GenBank/DDBJ databases">
        <authorList>
            <person name="Whitehead M."/>
        </authorList>
    </citation>
    <scope>NUCLEOTIDE SEQUENCE</scope>
    <source>
        <strain evidence="2">EGII</strain>
    </source>
</reference>
<gene>
    <name evidence="2" type="ORF">CCAP1982_LOCUS9487</name>
</gene>
<evidence type="ECO:0000313" key="2">
    <source>
        <dbReference type="EMBL" id="CAD7001015.1"/>
    </source>
</evidence>
<sequence length="61" mass="6824">PEFRFNKPQQNCAINCINTSQQLQWSSQKSSDPQQQNTVPTSAPSNLPISQQSYSTINELA</sequence>
<feature type="non-terminal residue" evidence="2">
    <location>
        <position position="1"/>
    </location>
</feature>
<dbReference type="AlphaFoldDB" id="A0A811USU1"/>